<accession>A0A2S7U494</accession>
<name>A0A2S7U494_9BACT</name>
<dbReference type="EMBL" id="MQWA01000001">
    <property type="protein sequence ID" value="PQJ29846.1"/>
    <property type="molecule type" value="Genomic_DNA"/>
</dbReference>
<sequence>GIIKEVIGFRSFRLRGFEKMAGEWELACLAYNCKRLHKLTLFS</sequence>
<comment type="caution">
    <text evidence="2">The sequence shown here is derived from an EMBL/GenBank/DDBJ whole genome shotgun (WGS) entry which is preliminary data.</text>
</comment>
<feature type="domain" description="Transposase DDE" evidence="1">
    <location>
        <begin position="3"/>
        <end position="37"/>
    </location>
</feature>
<reference evidence="2 3" key="1">
    <citation type="submission" date="2016-12" db="EMBL/GenBank/DDBJ databases">
        <title>Study of bacterial adaptation to deep sea.</title>
        <authorList>
            <person name="Song J."/>
            <person name="Yoshizawa S."/>
            <person name="Kogure K."/>
        </authorList>
    </citation>
    <scope>NUCLEOTIDE SEQUENCE [LARGE SCALE GENOMIC DNA]</scope>
    <source>
        <strain evidence="2 3">SAORIC-165</strain>
    </source>
</reference>
<proteinExistence type="predicted"/>
<protein>
    <submittedName>
        <fullName evidence="2">IS5 family transposase</fullName>
    </submittedName>
</protein>
<feature type="non-terminal residue" evidence="2">
    <location>
        <position position="1"/>
    </location>
</feature>
<dbReference type="Pfam" id="PF13751">
    <property type="entry name" value="DDE_Tnp_1_6"/>
    <property type="match status" value="1"/>
</dbReference>
<dbReference type="AlphaFoldDB" id="A0A2S7U494"/>
<dbReference type="Proteomes" id="UP000239907">
    <property type="component" value="Unassembled WGS sequence"/>
</dbReference>
<gene>
    <name evidence="2" type="ORF">BSZ32_16060</name>
</gene>
<evidence type="ECO:0000313" key="3">
    <source>
        <dbReference type="Proteomes" id="UP000239907"/>
    </source>
</evidence>
<keyword evidence="3" id="KW-1185">Reference proteome</keyword>
<evidence type="ECO:0000313" key="2">
    <source>
        <dbReference type="EMBL" id="PQJ29846.1"/>
    </source>
</evidence>
<organism evidence="2 3">
    <name type="scientific">Rubritalea profundi</name>
    <dbReference type="NCBI Taxonomy" id="1658618"/>
    <lineage>
        <taxon>Bacteria</taxon>
        <taxon>Pseudomonadati</taxon>
        <taxon>Verrucomicrobiota</taxon>
        <taxon>Verrucomicrobiia</taxon>
        <taxon>Verrucomicrobiales</taxon>
        <taxon>Rubritaleaceae</taxon>
        <taxon>Rubritalea</taxon>
    </lineage>
</organism>
<dbReference type="InterPro" id="IPR025668">
    <property type="entry name" value="Tnp_DDE_dom"/>
</dbReference>
<evidence type="ECO:0000259" key="1">
    <source>
        <dbReference type="Pfam" id="PF13751"/>
    </source>
</evidence>